<gene>
    <name evidence="1" type="ORF">FKW44_012642</name>
</gene>
<evidence type="ECO:0000313" key="2">
    <source>
        <dbReference type="Proteomes" id="UP000595437"/>
    </source>
</evidence>
<evidence type="ECO:0000313" key="1">
    <source>
        <dbReference type="EMBL" id="QQP51318.1"/>
    </source>
</evidence>
<sequence>MLTSYLIEKYNCEPLKYQKIKETPLNIAKENIYSPDQVWVQSKGPLLTL</sequence>
<name>A0A7T8HJR6_CALRO</name>
<protein>
    <submittedName>
        <fullName evidence="1">Uncharacterized protein</fullName>
    </submittedName>
</protein>
<accession>A0A7T8HJR6</accession>
<dbReference type="EMBL" id="CP045897">
    <property type="protein sequence ID" value="QQP51318.1"/>
    <property type="molecule type" value="Genomic_DNA"/>
</dbReference>
<organism evidence="1 2">
    <name type="scientific">Caligus rogercresseyi</name>
    <name type="common">Sea louse</name>
    <dbReference type="NCBI Taxonomy" id="217165"/>
    <lineage>
        <taxon>Eukaryota</taxon>
        <taxon>Metazoa</taxon>
        <taxon>Ecdysozoa</taxon>
        <taxon>Arthropoda</taxon>
        <taxon>Crustacea</taxon>
        <taxon>Multicrustacea</taxon>
        <taxon>Hexanauplia</taxon>
        <taxon>Copepoda</taxon>
        <taxon>Siphonostomatoida</taxon>
        <taxon>Caligidae</taxon>
        <taxon>Caligus</taxon>
    </lineage>
</organism>
<proteinExistence type="predicted"/>
<dbReference type="Proteomes" id="UP000595437">
    <property type="component" value="Chromosome 8"/>
</dbReference>
<reference evidence="2" key="1">
    <citation type="submission" date="2021-01" db="EMBL/GenBank/DDBJ databases">
        <title>Caligus Genome Assembly.</title>
        <authorList>
            <person name="Gallardo-Escarate C."/>
        </authorList>
    </citation>
    <scope>NUCLEOTIDE SEQUENCE [LARGE SCALE GENOMIC DNA]</scope>
</reference>
<dbReference type="AlphaFoldDB" id="A0A7T8HJR6"/>
<keyword evidence="2" id="KW-1185">Reference proteome</keyword>